<sequence>MILTYSYSWPTCQLQTPDRIPWALLDHALMKPPILQLGVEDSCRMLMPHEESRMDAMKIASEDAPLNAQVNQTSSYRGRPVINYVSGCFRCSWLMCFLFKAYDSSTYPLRVWPRSFDSTFKLFEDEL</sequence>
<keyword evidence="2" id="KW-1185">Reference proteome</keyword>
<proteinExistence type="predicted"/>
<dbReference type="GeneID" id="83202898"/>
<accession>A0A9W9NS43</accession>
<dbReference type="EMBL" id="JAPQKS010000005">
    <property type="protein sequence ID" value="KAJ5225074.1"/>
    <property type="molecule type" value="Genomic_DNA"/>
</dbReference>
<evidence type="ECO:0000313" key="1">
    <source>
        <dbReference type="EMBL" id="KAJ5225074.1"/>
    </source>
</evidence>
<reference evidence="1" key="1">
    <citation type="submission" date="2022-11" db="EMBL/GenBank/DDBJ databases">
        <authorList>
            <person name="Petersen C."/>
        </authorList>
    </citation>
    <scope>NUCLEOTIDE SEQUENCE</scope>
    <source>
        <strain evidence="1">IBT 19713</strain>
    </source>
</reference>
<reference evidence="1" key="2">
    <citation type="journal article" date="2023" name="IMA Fungus">
        <title>Comparative genomic study of the Penicillium genus elucidates a diverse pangenome and 15 lateral gene transfer events.</title>
        <authorList>
            <person name="Petersen C."/>
            <person name="Sorensen T."/>
            <person name="Nielsen M.R."/>
            <person name="Sondergaard T.E."/>
            <person name="Sorensen J.L."/>
            <person name="Fitzpatrick D.A."/>
            <person name="Frisvad J.C."/>
            <person name="Nielsen K.L."/>
        </authorList>
    </citation>
    <scope>NUCLEOTIDE SEQUENCE</scope>
    <source>
        <strain evidence="1">IBT 19713</strain>
    </source>
</reference>
<gene>
    <name evidence="1" type="ORF">N7468_006299</name>
</gene>
<protein>
    <submittedName>
        <fullName evidence="1">Uncharacterized protein</fullName>
    </submittedName>
</protein>
<dbReference type="RefSeq" id="XP_058328485.1">
    <property type="nucleotide sequence ID" value="XM_058475595.1"/>
</dbReference>
<organism evidence="1 2">
    <name type="scientific">Penicillium chermesinum</name>
    <dbReference type="NCBI Taxonomy" id="63820"/>
    <lineage>
        <taxon>Eukaryota</taxon>
        <taxon>Fungi</taxon>
        <taxon>Dikarya</taxon>
        <taxon>Ascomycota</taxon>
        <taxon>Pezizomycotina</taxon>
        <taxon>Eurotiomycetes</taxon>
        <taxon>Eurotiomycetidae</taxon>
        <taxon>Eurotiales</taxon>
        <taxon>Aspergillaceae</taxon>
        <taxon>Penicillium</taxon>
    </lineage>
</organism>
<comment type="caution">
    <text evidence="1">The sequence shown here is derived from an EMBL/GenBank/DDBJ whole genome shotgun (WGS) entry which is preliminary data.</text>
</comment>
<evidence type="ECO:0000313" key="2">
    <source>
        <dbReference type="Proteomes" id="UP001150941"/>
    </source>
</evidence>
<dbReference type="Proteomes" id="UP001150941">
    <property type="component" value="Unassembled WGS sequence"/>
</dbReference>
<name>A0A9W9NS43_9EURO</name>
<dbReference type="AlphaFoldDB" id="A0A9W9NS43"/>